<evidence type="ECO:0000259" key="2">
    <source>
        <dbReference type="Pfam" id="PF01578"/>
    </source>
</evidence>
<keyword evidence="1" id="KW-0812">Transmembrane</keyword>
<sequence>MWFAVISAFFYLISILLIMPMLLGQGGQEVKLNKMAFLVTALIAIISHFIALNKLFIHLFIGNNFTLIEICSLVSAMIAAIATVAILARVKTLWFLLPIVYCFSIINLILQALLPEIWVYHLSQNTSLLFHIALSLFAYSVCFIAMLYAIQLRWIDNSLKSKKLTFSPAVPPLMTVEKHFFRSLFSGQILLTLTLISGSIQLIDFFSAHNIPKAIFSFLAWFVFGIALFGHWKLYWRGKRMIIYTISGMILLTVAYFGSRVILEL</sequence>
<dbReference type="PANTHER" id="PTHR38034">
    <property type="entry name" value="INNER MEMBRANE PROTEIN YPJD"/>
    <property type="match status" value="1"/>
</dbReference>
<dbReference type="EMBL" id="CP066558">
    <property type="protein sequence ID" value="QQF82688.1"/>
    <property type="molecule type" value="Genomic_DNA"/>
</dbReference>
<dbReference type="Pfam" id="PF01578">
    <property type="entry name" value="Cytochrom_C_asm"/>
    <property type="match status" value="1"/>
</dbReference>
<dbReference type="GO" id="GO:0005886">
    <property type="term" value="C:plasma membrane"/>
    <property type="evidence" value="ECO:0007669"/>
    <property type="project" value="TreeGrafter"/>
</dbReference>
<gene>
    <name evidence="3" type="primary">ccsA</name>
    <name evidence="3" type="ORF">JFL49_01855</name>
</gene>
<accession>A0A9Q6Z1H7</accession>
<reference evidence="3 4" key="1">
    <citation type="submission" date="2020-12" db="EMBL/GenBank/DDBJ databases">
        <title>ASc-MMNZ-VFA-070.</title>
        <authorList>
            <person name="Schryvers A."/>
            <person name="Mostafa Nazari M."/>
            <person name="Farshchi Andisi V."/>
            <person name="Timsit E."/>
            <person name="Walter Morck D."/>
        </authorList>
    </citation>
    <scope>NUCLEOTIDE SEQUENCE [LARGE SCALE GENOMIC DNA]</scope>
    <source>
        <strain evidence="3 4">ASc-MMNZ-VFA-070</strain>
    </source>
</reference>
<proteinExistence type="predicted"/>
<dbReference type="OrthoDB" id="9780793at2"/>
<dbReference type="RefSeq" id="WP_075293627.1">
    <property type="nucleotide sequence ID" value="NZ_CP018802.1"/>
</dbReference>
<feature type="transmembrane region" description="Helical" evidence="1">
    <location>
        <begin position="36"/>
        <end position="61"/>
    </location>
</feature>
<dbReference type="InterPro" id="IPR002541">
    <property type="entry name" value="Cyt_c_assembly"/>
</dbReference>
<feature type="transmembrane region" description="Helical" evidence="1">
    <location>
        <begin position="242"/>
        <end position="263"/>
    </location>
</feature>
<dbReference type="PANTHER" id="PTHR38034:SF1">
    <property type="entry name" value="INNER MEMBRANE PROTEIN YPJD"/>
    <property type="match status" value="1"/>
</dbReference>
<keyword evidence="1" id="KW-0472">Membrane</keyword>
<feature type="transmembrane region" description="Helical" evidence="1">
    <location>
        <begin position="6"/>
        <end position="24"/>
    </location>
</feature>
<dbReference type="GO" id="GO:0020037">
    <property type="term" value="F:heme binding"/>
    <property type="evidence" value="ECO:0007669"/>
    <property type="project" value="InterPro"/>
</dbReference>
<feature type="transmembrane region" description="Helical" evidence="1">
    <location>
        <begin position="215"/>
        <end position="235"/>
    </location>
</feature>
<name>A0A9Q6Z1H7_HISSO</name>
<evidence type="ECO:0000256" key="1">
    <source>
        <dbReference type="SAM" id="Phobius"/>
    </source>
</evidence>
<feature type="transmembrane region" description="Helical" evidence="1">
    <location>
        <begin position="126"/>
        <end position="150"/>
    </location>
</feature>
<evidence type="ECO:0000313" key="3">
    <source>
        <dbReference type="EMBL" id="QQF82688.1"/>
    </source>
</evidence>
<dbReference type="GO" id="GO:0017004">
    <property type="term" value="P:cytochrome complex assembly"/>
    <property type="evidence" value="ECO:0007669"/>
    <property type="project" value="InterPro"/>
</dbReference>
<dbReference type="Proteomes" id="UP000595373">
    <property type="component" value="Chromosome"/>
</dbReference>
<feature type="transmembrane region" description="Helical" evidence="1">
    <location>
        <begin position="67"/>
        <end position="87"/>
    </location>
</feature>
<feature type="domain" description="Cytochrome c assembly protein" evidence="2">
    <location>
        <begin position="43"/>
        <end position="263"/>
    </location>
</feature>
<dbReference type="InterPro" id="IPR052372">
    <property type="entry name" value="YpjD/HemX"/>
</dbReference>
<keyword evidence="4" id="KW-1185">Reference proteome</keyword>
<keyword evidence="1" id="KW-1133">Transmembrane helix</keyword>
<feature type="transmembrane region" description="Helical" evidence="1">
    <location>
        <begin position="184"/>
        <end position="203"/>
    </location>
</feature>
<dbReference type="AlphaFoldDB" id="A0A9Q6Z1H7"/>
<evidence type="ECO:0000313" key="4">
    <source>
        <dbReference type="Proteomes" id="UP000595373"/>
    </source>
</evidence>
<feature type="transmembrane region" description="Helical" evidence="1">
    <location>
        <begin position="94"/>
        <end position="114"/>
    </location>
</feature>
<protein>
    <submittedName>
        <fullName evidence="3">Cytochrome c biogenesis protein CcsA</fullName>
    </submittedName>
</protein>
<organism evidence="3 4">
    <name type="scientific">Histophilus somni</name>
    <name type="common">Haemophilus somnus</name>
    <dbReference type="NCBI Taxonomy" id="731"/>
    <lineage>
        <taxon>Bacteria</taxon>
        <taxon>Pseudomonadati</taxon>
        <taxon>Pseudomonadota</taxon>
        <taxon>Gammaproteobacteria</taxon>
        <taxon>Pasteurellales</taxon>
        <taxon>Pasteurellaceae</taxon>
        <taxon>Histophilus</taxon>
    </lineage>
</organism>